<protein>
    <recommendedName>
        <fullName evidence="3 9">Aconitate hydratase</fullName>
        <shortName evidence="9">Aconitase</shortName>
        <ecNumber evidence="3 9">4.2.1.3</ecNumber>
    </recommendedName>
</protein>
<dbReference type="InterPro" id="IPR000573">
    <property type="entry name" value="AconitaseA/IPMdHydase_ssu_swvl"/>
</dbReference>
<dbReference type="VEuPathDB" id="CryptoDB:Vbra_19550"/>
<dbReference type="GO" id="GO:0072350">
    <property type="term" value="P:tricarboxylic acid metabolic process"/>
    <property type="evidence" value="ECO:0007669"/>
    <property type="project" value="UniProtKB-ARBA"/>
</dbReference>
<evidence type="ECO:0000259" key="12">
    <source>
        <dbReference type="Pfam" id="PF00694"/>
    </source>
</evidence>
<dbReference type="Gene3D" id="3.20.19.10">
    <property type="entry name" value="Aconitase, domain 4"/>
    <property type="match status" value="1"/>
</dbReference>
<feature type="compositionally biased region" description="Polar residues" evidence="10">
    <location>
        <begin position="1"/>
        <end position="12"/>
    </location>
</feature>
<dbReference type="NCBIfam" id="TIGR01341">
    <property type="entry name" value="aconitase_1"/>
    <property type="match status" value="1"/>
</dbReference>
<dbReference type="CDD" id="cd01580">
    <property type="entry name" value="AcnA_IRP_Swivel"/>
    <property type="match status" value="1"/>
</dbReference>
<proteinExistence type="inferred from homology"/>
<sequence>MATRSPKNTTASLKKVTEMGGSPDDAKHRRQPHPPILPEGPSAAVSMLRGFLSLSRFSGISTSISSLGRMSVVANGTGAGAGQKRHYSNPFDAKVCKTLGNTGKKYYDITALGDPRVSELPYSIRVLLESAVRNCDGLSIQEKDVETILDWKKSSAQQKEIPFMPARVLLQDFTGVPAVVDLAAMRDAMKDLGGDPSAVNPLVPVDLVIDHSVQVDFSRSPDALEKNQKIEFQRNAERFAFLKWGATAFDNMLIVPPGSGIVHQVNLEYLARVVFDSNNVLYPDSLVGTDSHTTMIDGLGVVGWGVGGIEAEAVMLGQPISMVLPEVIGFELTGTLPERANATDLVLTVTKMLRKRGVVGKFVEFFGDGCANLSLADRATIANMSPEYGATMGFFPVDSQSIKYLSQTGRPKEKLDLVEGYLKAMGMFREAGSPPCVYTDTMKLDLSTVEPCMSGPKRPHDHVPLKDMKQDFLSCLESPVGFKGYNVPADKRADTVSFEYQGQKYELKHGSVVITAITSCTNTSNPSVMLGAGLVARKALAKGLKVQPYIKTSLSPGSKAVSEYLRLSGLDKDLEELGFYHAGYGCMTCIGNSGDLDPEVSDAITQKDLVVAAVLSGNRNFEGRVHPQTRANYLASPPLVVAHALAGRVDIDFDKEPVGTGKDGSPVFLKDIWPTLSEVQALEEKYIKGEMFSKIYETIRNGTDDWNSLQVPPGKLYAWDEQSTYIRNPPFFQDMTMEPPKVEDIKDAYCLLNVGHSITTDHISPAGNISKDSPAAEYLNSYGVERKDFNTYGARRGNFECMVRGTFANIRLINKMAPQSGPKTLHHPSGDLLPVWTVAERYASEGAPSIILAGAEYGSGSSRDWAAKGVQLQGVKAIIAESFERIHRSNLVGMGVLPLQFVDGQTGESLGLSGSERFSIAMKGGDFTPGELIEVKVSNGTSFKVKCRIDTDVEVVYFKHGGILQYVLRKLAKEKKA</sequence>
<dbReference type="FunCoup" id="A0A0G4H3B5">
    <property type="interactions" value="258"/>
</dbReference>
<evidence type="ECO:0000256" key="1">
    <source>
        <dbReference type="ARBA" id="ARBA00001966"/>
    </source>
</evidence>
<dbReference type="InterPro" id="IPR015928">
    <property type="entry name" value="Aconitase/3IPM_dehydase_swvl"/>
</dbReference>
<dbReference type="Proteomes" id="UP000041254">
    <property type="component" value="Unassembled WGS sequence"/>
</dbReference>
<evidence type="ECO:0000256" key="9">
    <source>
        <dbReference type="RuleBase" id="RU361275"/>
    </source>
</evidence>
<comment type="similarity">
    <text evidence="2 9">Belongs to the aconitase/IPM isomerase family.</text>
</comment>
<dbReference type="InterPro" id="IPR001030">
    <property type="entry name" value="Acoase/IPM_deHydtase_lsu_aba"/>
</dbReference>
<dbReference type="NCBIfam" id="NF006757">
    <property type="entry name" value="PRK09277.1"/>
    <property type="match status" value="1"/>
</dbReference>
<keyword evidence="4" id="KW-0479">Metal-binding</keyword>
<evidence type="ECO:0000256" key="7">
    <source>
        <dbReference type="ARBA" id="ARBA00023239"/>
    </source>
</evidence>
<feature type="region of interest" description="Disordered" evidence="10">
    <location>
        <begin position="1"/>
        <end position="40"/>
    </location>
</feature>
<dbReference type="GO" id="GO:0051539">
    <property type="term" value="F:4 iron, 4 sulfur cluster binding"/>
    <property type="evidence" value="ECO:0007669"/>
    <property type="project" value="UniProtKB-KW"/>
</dbReference>
<keyword evidence="14" id="KW-1185">Reference proteome</keyword>
<evidence type="ECO:0000256" key="2">
    <source>
        <dbReference type="ARBA" id="ARBA00007185"/>
    </source>
</evidence>
<evidence type="ECO:0000256" key="10">
    <source>
        <dbReference type="SAM" id="MobiDB-lite"/>
    </source>
</evidence>
<accession>A0A0G4H3B5</accession>
<evidence type="ECO:0000256" key="6">
    <source>
        <dbReference type="ARBA" id="ARBA00023014"/>
    </source>
</evidence>
<dbReference type="InterPro" id="IPR036008">
    <property type="entry name" value="Aconitase_4Fe-4S_dom"/>
</dbReference>
<dbReference type="EC" id="4.2.1.3" evidence="3 9"/>
<evidence type="ECO:0000256" key="5">
    <source>
        <dbReference type="ARBA" id="ARBA00023004"/>
    </source>
</evidence>
<comment type="catalytic activity">
    <reaction evidence="8 9">
        <text>citrate = D-threo-isocitrate</text>
        <dbReference type="Rhea" id="RHEA:10336"/>
        <dbReference type="ChEBI" id="CHEBI:15562"/>
        <dbReference type="ChEBI" id="CHEBI:16947"/>
        <dbReference type="EC" id="4.2.1.3"/>
    </reaction>
</comment>
<dbReference type="NCBIfam" id="NF009520">
    <property type="entry name" value="PRK12881.1"/>
    <property type="match status" value="1"/>
</dbReference>
<gene>
    <name evidence="13" type="ORF">Vbra_19550</name>
</gene>
<dbReference type="InterPro" id="IPR006249">
    <property type="entry name" value="Aconitase/IRP2"/>
</dbReference>
<dbReference type="OMA" id="NGGIMQY"/>
<dbReference type="Gene3D" id="6.10.190.10">
    <property type="match status" value="1"/>
</dbReference>
<dbReference type="Pfam" id="PF00694">
    <property type="entry name" value="Aconitase_C"/>
    <property type="match status" value="1"/>
</dbReference>
<dbReference type="GO" id="GO:0003994">
    <property type="term" value="F:aconitate hydratase activity"/>
    <property type="evidence" value="ECO:0007669"/>
    <property type="project" value="UniProtKB-EC"/>
</dbReference>
<dbReference type="PhylomeDB" id="A0A0G4H3B5"/>
<dbReference type="CDD" id="cd01586">
    <property type="entry name" value="AcnA_IRP"/>
    <property type="match status" value="1"/>
</dbReference>
<evidence type="ECO:0000259" key="11">
    <source>
        <dbReference type="Pfam" id="PF00330"/>
    </source>
</evidence>
<dbReference type="FunFam" id="3.30.499.10:FF:000002">
    <property type="entry name" value="Aconitate hydratase"/>
    <property type="match status" value="1"/>
</dbReference>
<keyword evidence="9" id="KW-0004">4Fe-4S</keyword>
<dbReference type="OrthoDB" id="2279155at2759"/>
<reference evidence="13 14" key="1">
    <citation type="submission" date="2014-11" db="EMBL/GenBank/DDBJ databases">
        <authorList>
            <person name="Zhu J."/>
            <person name="Qi W."/>
            <person name="Song R."/>
        </authorList>
    </citation>
    <scope>NUCLEOTIDE SEQUENCE [LARGE SCALE GENOMIC DNA]</scope>
</reference>
<keyword evidence="5 9" id="KW-0408">Iron</keyword>
<dbReference type="SUPFAM" id="SSF53732">
    <property type="entry name" value="Aconitase iron-sulfur domain"/>
    <property type="match status" value="1"/>
</dbReference>
<dbReference type="AlphaFoldDB" id="A0A0G4H3B5"/>
<feature type="domain" description="Aconitase A/isopropylmalate dehydratase small subunit swivel" evidence="12">
    <location>
        <begin position="776"/>
        <end position="902"/>
    </location>
</feature>
<dbReference type="PANTHER" id="PTHR11670">
    <property type="entry name" value="ACONITASE/IRON-RESPONSIVE ELEMENT FAMILY MEMBER"/>
    <property type="match status" value="1"/>
</dbReference>
<evidence type="ECO:0000313" key="13">
    <source>
        <dbReference type="EMBL" id="CEM38200.1"/>
    </source>
</evidence>
<dbReference type="PRINTS" id="PR00415">
    <property type="entry name" value="ACONITASE"/>
</dbReference>
<dbReference type="Gene3D" id="3.30.499.10">
    <property type="entry name" value="Aconitase, domain 3"/>
    <property type="match status" value="2"/>
</dbReference>
<evidence type="ECO:0000256" key="3">
    <source>
        <dbReference type="ARBA" id="ARBA00012926"/>
    </source>
</evidence>
<dbReference type="FunFam" id="3.20.19.10:FF:000001">
    <property type="entry name" value="Aconitate hydratase"/>
    <property type="match status" value="1"/>
</dbReference>
<dbReference type="FunFam" id="3.30.499.10:FF:000005">
    <property type="entry name" value="cytoplasmic aconitate hydratase"/>
    <property type="match status" value="1"/>
</dbReference>
<name>A0A0G4H3B5_VITBC</name>
<dbReference type="InParanoid" id="A0A0G4H3B5"/>
<dbReference type="STRING" id="1169540.A0A0G4H3B5"/>
<dbReference type="SUPFAM" id="SSF52016">
    <property type="entry name" value="LeuD/IlvD-like"/>
    <property type="match status" value="1"/>
</dbReference>
<keyword evidence="6 9" id="KW-0411">Iron-sulfur</keyword>
<evidence type="ECO:0000256" key="8">
    <source>
        <dbReference type="ARBA" id="ARBA00023501"/>
    </source>
</evidence>
<dbReference type="InterPro" id="IPR044137">
    <property type="entry name" value="AcnA_IRP_Swivel"/>
</dbReference>
<evidence type="ECO:0000313" key="14">
    <source>
        <dbReference type="Proteomes" id="UP000041254"/>
    </source>
</evidence>
<comment type="function">
    <text evidence="9">Catalyzes the isomerization of citrate to isocitrate via cis-aconitate.</text>
</comment>
<dbReference type="GO" id="GO:0046872">
    <property type="term" value="F:metal ion binding"/>
    <property type="evidence" value="ECO:0007669"/>
    <property type="project" value="UniProtKB-KW"/>
</dbReference>
<feature type="domain" description="Aconitase/3-isopropylmalate dehydratase large subunit alpha/beta/alpha" evidence="11">
    <location>
        <begin position="151"/>
        <end position="647"/>
    </location>
</feature>
<keyword evidence="7 9" id="KW-0456">Lyase</keyword>
<dbReference type="EMBL" id="CDMY01000973">
    <property type="protein sequence ID" value="CEM38200.1"/>
    <property type="molecule type" value="Genomic_DNA"/>
</dbReference>
<comment type="cofactor">
    <cofactor evidence="1">
        <name>[4Fe-4S] cluster</name>
        <dbReference type="ChEBI" id="CHEBI:49883"/>
    </cofactor>
</comment>
<dbReference type="InterPro" id="IPR015931">
    <property type="entry name" value="Acnase/IPM_dHydase_lsu_aba_1/3"/>
</dbReference>
<evidence type="ECO:0000256" key="4">
    <source>
        <dbReference type="ARBA" id="ARBA00022723"/>
    </source>
</evidence>
<organism evidence="13 14">
    <name type="scientific">Vitrella brassicaformis (strain CCMP3155)</name>
    <dbReference type="NCBI Taxonomy" id="1169540"/>
    <lineage>
        <taxon>Eukaryota</taxon>
        <taxon>Sar</taxon>
        <taxon>Alveolata</taxon>
        <taxon>Colpodellida</taxon>
        <taxon>Vitrellaceae</taxon>
        <taxon>Vitrella</taxon>
    </lineage>
</organism>
<dbReference type="Pfam" id="PF00330">
    <property type="entry name" value="Aconitase"/>
    <property type="match status" value="1"/>
</dbReference>